<dbReference type="GeneID" id="27691278"/>
<evidence type="ECO:0008006" key="3">
    <source>
        <dbReference type="Google" id="ProtNLM"/>
    </source>
</evidence>
<dbReference type="OMA" id="MTVVTCC"/>
<dbReference type="VEuPathDB" id="FungiDB:SPPG_08101"/>
<dbReference type="PANTHER" id="PTHR13223">
    <property type="entry name" value="ACIDIC FIBROBLAST GROWTH FACTOR INTRACELLULAR BINDING PROTEIN"/>
    <property type="match status" value="1"/>
</dbReference>
<organism evidence="1 2">
    <name type="scientific">Spizellomyces punctatus (strain DAOM BR117)</name>
    <dbReference type="NCBI Taxonomy" id="645134"/>
    <lineage>
        <taxon>Eukaryota</taxon>
        <taxon>Fungi</taxon>
        <taxon>Fungi incertae sedis</taxon>
        <taxon>Chytridiomycota</taxon>
        <taxon>Chytridiomycota incertae sedis</taxon>
        <taxon>Chytridiomycetes</taxon>
        <taxon>Spizellomycetales</taxon>
        <taxon>Spizellomycetaceae</taxon>
        <taxon>Spizellomyces</taxon>
    </lineage>
</organism>
<dbReference type="STRING" id="645134.A0A0L0H5L9"/>
<dbReference type="eggNOG" id="ENOG502QPQ2">
    <property type="taxonomic scope" value="Eukaryota"/>
</dbReference>
<dbReference type="EMBL" id="KQ257468">
    <property type="protein sequence ID" value="KNC96512.1"/>
    <property type="molecule type" value="Genomic_DNA"/>
</dbReference>
<protein>
    <recommendedName>
        <fullName evidence="3">Acidic fibroblast growth factor binding protein</fullName>
    </recommendedName>
</protein>
<gene>
    <name evidence="1" type="ORF">SPPG_08101</name>
</gene>
<dbReference type="AlphaFoldDB" id="A0A0L0H5L9"/>
<reference evidence="1 2" key="1">
    <citation type="submission" date="2009-08" db="EMBL/GenBank/DDBJ databases">
        <title>The Genome Sequence of Spizellomyces punctatus strain DAOM BR117.</title>
        <authorList>
            <consortium name="The Broad Institute Genome Sequencing Platform"/>
            <person name="Russ C."/>
            <person name="Cuomo C."/>
            <person name="Shea T."/>
            <person name="Young S.K."/>
            <person name="Zeng Q."/>
            <person name="Koehrsen M."/>
            <person name="Haas B."/>
            <person name="Borodovsky M."/>
            <person name="Guigo R."/>
            <person name="Alvarado L."/>
            <person name="Berlin A."/>
            <person name="Bochicchio J."/>
            <person name="Borenstein D."/>
            <person name="Chapman S."/>
            <person name="Chen Z."/>
            <person name="Engels R."/>
            <person name="Freedman E."/>
            <person name="Gellesch M."/>
            <person name="Goldberg J."/>
            <person name="Griggs A."/>
            <person name="Gujja S."/>
            <person name="Heiman D."/>
            <person name="Hepburn T."/>
            <person name="Howarth C."/>
            <person name="Jen D."/>
            <person name="Larson L."/>
            <person name="Lewis B."/>
            <person name="Mehta T."/>
            <person name="Park D."/>
            <person name="Pearson M."/>
            <person name="Roberts A."/>
            <person name="Saif S."/>
            <person name="Shenoy N."/>
            <person name="Sisk P."/>
            <person name="Stolte C."/>
            <person name="Sykes S."/>
            <person name="Thomson T."/>
            <person name="Walk T."/>
            <person name="White J."/>
            <person name="Yandava C."/>
            <person name="Burger G."/>
            <person name="Gray M.W."/>
            <person name="Holland P.W.H."/>
            <person name="King N."/>
            <person name="Lang F.B.F."/>
            <person name="Roger A.J."/>
            <person name="Ruiz-Trillo I."/>
            <person name="Lander E."/>
            <person name="Nusbaum C."/>
        </authorList>
    </citation>
    <scope>NUCLEOTIDE SEQUENCE [LARGE SCALE GENOMIC DNA]</scope>
    <source>
        <strain evidence="1 2">DAOM BR117</strain>
    </source>
</reference>
<evidence type="ECO:0000313" key="1">
    <source>
        <dbReference type="EMBL" id="KNC96512.1"/>
    </source>
</evidence>
<proteinExistence type="predicted"/>
<dbReference type="PANTHER" id="PTHR13223:SF2">
    <property type="entry name" value="ACIDIC FIBROBLAST GROWTH FACTOR INTRACELLULAR-BINDING PROTEIN"/>
    <property type="match status" value="1"/>
</dbReference>
<dbReference type="InterPro" id="IPR008614">
    <property type="entry name" value="FIBP"/>
</dbReference>
<dbReference type="Pfam" id="PF05427">
    <property type="entry name" value="FIBP"/>
    <property type="match status" value="1"/>
</dbReference>
<dbReference type="InParanoid" id="A0A0L0H5L9"/>
<dbReference type="RefSeq" id="XP_016604552.1">
    <property type="nucleotide sequence ID" value="XM_016756255.1"/>
</dbReference>
<keyword evidence="2" id="KW-1185">Reference proteome</keyword>
<dbReference type="OrthoDB" id="16955at2759"/>
<dbReference type="GO" id="GO:0005634">
    <property type="term" value="C:nucleus"/>
    <property type="evidence" value="ECO:0007669"/>
    <property type="project" value="TreeGrafter"/>
</dbReference>
<evidence type="ECO:0000313" key="2">
    <source>
        <dbReference type="Proteomes" id="UP000053201"/>
    </source>
</evidence>
<dbReference type="Proteomes" id="UP000053201">
    <property type="component" value="Unassembled WGS sequence"/>
</dbReference>
<name>A0A0L0H5L9_SPIPD</name>
<accession>A0A0L0H5L9</accession>
<sequence length="366" mass="42153">MDFSVFVANTLVVDKSIWHVWLMGLSVEQATVYVQKKHPNLSSNIPALRSFITSQYRNFELLEHYLHRPKTLHTQLLFPMPSETKSYLIETYYSFDERVVREFLGKKFSSRVRKDLEDVCEKTRVPLGGCRRMFDNFKRIVKTVEDADSNMVLLIQKEFLLPRVLANQYAHIIFINNYRLDTFKRRLAHIRFSDFDYVASIFMQYFSSPNISPLDELDGALAQDARDLRTIIFNQKGVLEEYRALVTTHLASLGHSSIMEKGSQIAFKVILRNVFTIGSSLAHSKELRDIFIALQEKVVEPGIGMGWASSDLELFLSSCKLQFTALQSLNPQIRERYANSCSRLLDGIKFAGLRFYEAINSGTSQT</sequence>